<feature type="transmembrane region" description="Helical" evidence="1">
    <location>
        <begin position="12"/>
        <end position="32"/>
    </location>
</feature>
<dbReference type="EMBL" id="QMQX01000056">
    <property type="protein sequence ID" value="RLE52376.1"/>
    <property type="molecule type" value="Genomic_DNA"/>
</dbReference>
<evidence type="ECO:0008006" key="6">
    <source>
        <dbReference type="Google" id="ProtNLM"/>
    </source>
</evidence>
<feature type="transmembrane region" description="Helical" evidence="1">
    <location>
        <begin position="165"/>
        <end position="184"/>
    </location>
</feature>
<comment type="caution">
    <text evidence="2">The sequence shown here is derived from an EMBL/GenBank/DDBJ whole genome shotgun (WGS) entry which is preliminary data.</text>
</comment>
<name>A0A497ETE4_9CREN</name>
<evidence type="ECO:0000313" key="5">
    <source>
        <dbReference type="Proteomes" id="UP000278475"/>
    </source>
</evidence>
<feature type="transmembrane region" description="Helical" evidence="1">
    <location>
        <begin position="123"/>
        <end position="145"/>
    </location>
</feature>
<evidence type="ECO:0000313" key="2">
    <source>
        <dbReference type="EMBL" id="RLE50644.1"/>
    </source>
</evidence>
<dbReference type="EMBL" id="QMQV01000002">
    <property type="protein sequence ID" value="RLE50644.1"/>
    <property type="molecule type" value="Genomic_DNA"/>
</dbReference>
<accession>A0A497ETE4</accession>
<organism evidence="2 5">
    <name type="scientific">Thermoproteota archaeon</name>
    <dbReference type="NCBI Taxonomy" id="2056631"/>
    <lineage>
        <taxon>Archaea</taxon>
        <taxon>Thermoproteota</taxon>
    </lineage>
</organism>
<feature type="transmembrane region" description="Helical" evidence="1">
    <location>
        <begin position="52"/>
        <end position="68"/>
    </location>
</feature>
<dbReference type="PANTHER" id="PTHR35337:SF1">
    <property type="entry name" value="SLR1478 PROTEIN"/>
    <property type="match status" value="1"/>
</dbReference>
<keyword evidence="1" id="KW-1133">Transmembrane helix</keyword>
<dbReference type="Proteomes" id="UP000272051">
    <property type="component" value="Unassembled WGS sequence"/>
</dbReference>
<protein>
    <recommendedName>
        <fullName evidence="6">Stage II sporulation protein M</fullName>
    </recommendedName>
</protein>
<dbReference type="Pfam" id="PF01944">
    <property type="entry name" value="SpoIIM"/>
    <property type="match status" value="1"/>
</dbReference>
<dbReference type="PANTHER" id="PTHR35337">
    <property type="entry name" value="SLR1478 PROTEIN"/>
    <property type="match status" value="1"/>
</dbReference>
<sequence length="196" mass="21119">MSKAYETIRSRLWLILLATFLFVYGIHVGLTASPVEEASASAKLIEVIKELAKLYKPYSLSTMVFLLVKNSLTMYLIYFAGIMLAFPSAIVVILNGFVVGVVGKILAEEHGASTAFLSLATHGVFEVAALVIAAAFGLNLGLCVLKRVFKISSRAKVSLRDLIKLDLASLTVVGIPLLAIAAFMETFVTPMVSGLY</sequence>
<dbReference type="AlphaFoldDB" id="A0A497ETE4"/>
<evidence type="ECO:0000256" key="1">
    <source>
        <dbReference type="SAM" id="Phobius"/>
    </source>
</evidence>
<proteinExistence type="predicted"/>
<keyword evidence="1" id="KW-0812">Transmembrane</keyword>
<gene>
    <name evidence="2" type="ORF">DRJ31_00385</name>
    <name evidence="3" type="ORF">DRJ33_04010</name>
</gene>
<dbReference type="InterPro" id="IPR002798">
    <property type="entry name" value="SpoIIM-like"/>
</dbReference>
<feature type="transmembrane region" description="Helical" evidence="1">
    <location>
        <begin position="75"/>
        <end position="103"/>
    </location>
</feature>
<dbReference type="Proteomes" id="UP000278475">
    <property type="component" value="Unassembled WGS sequence"/>
</dbReference>
<keyword evidence="1" id="KW-0472">Membrane</keyword>
<reference evidence="4 5" key="1">
    <citation type="submission" date="2018-06" db="EMBL/GenBank/DDBJ databases">
        <title>Extensive metabolic versatility and redundancy in microbially diverse, dynamic hydrothermal sediments.</title>
        <authorList>
            <person name="Dombrowski N."/>
            <person name="Teske A."/>
            <person name="Baker B.J."/>
        </authorList>
    </citation>
    <scope>NUCLEOTIDE SEQUENCE [LARGE SCALE GENOMIC DNA]</scope>
    <source>
        <strain evidence="3">B34_G17</strain>
        <strain evidence="2">B66_G16</strain>
    </source>
</reference>
<evidence type="ECO:0000313" key="4">
    <source>
        <dbReference type="Proteomes" id="UP000272051"/>
    </source>
</evidence>
<evidence type="ECO:0000313" key="3">
    <source>
        <dbReference type="EMBL" id="RLE52376.1"/>
    </source>
</evidence>